<dbReference type="Gene3D" id="3.30.420.40">
    <property type="match status" value="2"/>
</dbReference>
<gene>
    <name evidence="2" type="ORF">AUJ29_01570</name>
</gene>
<evidence type="ECO:0000259" key="1">
    <source>
        <dbReference type="SMART" id="SM00842"/>
    </source>
</evidence>
<evidence type="ECO:0000313" key="2">
    <source>
        <dbReference type="EMBL" id="OIO17317.1"/>
    </source>
</evidence>
<sequence>MELSLSKKSYLGVDLGTSAIKIVELQNKSGRAMLVTYGYVEQSTDIVRASSDEMEERIVGILKSICKKSRVTSKKVVAALPSFSVFTSIISLPAMKKKDIGQAIGWEAKKFVPLPIEDMILDWKIINPAAKKNNKPKQPQSVVKFNSTVLDNYNSRYGFDQKSRNEDVSNYMEEKHGFISRFFRKDKNQTSADREEDKHTGNLSVLLTAAPKTLVERYLRIFKRAELEIISLETEAFALERSLAGGDTAPMMIIDIGSISSDITIINGGIPILNRSIDVGGVTITKSLMSSLNVDITRAEQFKRDIGFSSLSGESLPAIIKNTINPIINEVKYSLDIYLSQADKNNIEKIVLTGGSAWLPELPKYLSKLLNTRVIIGDPWDRIIYPMDLKPILNELGPRFSIAIGLAMREL</sequence>
<comment type="caution">
    <text evidence="2">The sequence shown here is derived from an EMBL/GenBank/DDBJ whole genome shotgun (WGS) entry which is preliminary data.</text>
</comment>
<dbReference type="Pfam" id="PF11104">
    <property type="entry name" value="PilM_2"/>
    <property type="match status" value="2"/>
</dbReference>
<reference evidence="2 3" key="1">
    <citation type="journal article" date="2016" name="Environ. Microbiol.">
        <title>Genomic resolution of a cold subsurface aquifer community provides metabolic insights for novel microbes adapted to high CO concentrations.</title>
        <authorList>
            <person name="Probst A.J."/>
            <person name="Castelle C.J."/>
            <person name="Singh A."/>
            <person name="Brown C.T."/>
            <person name="Anantharaman K."/>
            <person name="Sharon I."/>
            <person name="Hug L.A."/>
            <person name="Burstein D."/>
            <person name="Emerson J.B."/>
            <person name="Thomas B.C."/>
            <person name="Banfield J.F."/>
        </authorList>
    </citation>
    <scope>NUCLEOTIDE SEQUENCE [LARGE SCALE GENOMIC DNA]</scope>
    <source>
        <strain evidence="2">CG1_02_38_13</strain>
    </source>
</reference>
<dbReference type="Proteomes" id="UP000182465">
    <property type="component" value="Unassembled WGS sequence"/>
</dbReference>
<dbReference type="EMBL" id="MNVB01000034">
    <property type="protein sequence ID" value="OIO17317.1"/>
    <property type="molecule type" value="Genomic_DNA"/>
</dbReference>
<proteinExistence type="predicted"/>
<name>A0A1J4U3C4_9BACT</name>
<dbReference type="GO" id="GO:0051301">
    <property type="term" value="P:cell division"/>
    <property type="evidence" value="ECO:0007669"/>
    <property type="project" value="InterPro"/>
</dbReference>
<dbReference type="SMART" id="SM00842">
    <property type="entry name" value="FtsA"/>
    <property type="match status" value="1"/>
</dbReference>
<dbReference type="InterPro" id="IPR043129">
    <property type="entry name" value="ATPase_NBD"/>
</dbReference>
<organism evidence="2 3">
    <name type="scientific">Candidatus Kuenenbacteria bacterium CG1_02_38_13</name>
    <dbReference type="NCBI Taxonomy" id="1805235"/>
    <lineage>
        <taxon>Bacteria</taxon>
        <taxon>Candidatus Kueneniibacteriota</taxon>
    </lineage>
</organism>
<protein>
    <recommendedName>
        <fullName evidence="1">SHS2 domain-containing protein</fullName>
    </recommendedName>
</protein>
<dbReference type="PANTHER" id="PTHR32432:SF3">
    <property type="entry name" value="ETHANOLAMINE UTILIZATION PROTEIN EUTJ"/>
    <property type="match status" value="1"/>
</dbReference>
<dbReference type="PANTHER" id="PTHR32432">
    <property type="entry name" value="CELL DIVISION PROTEIN FTSA-RELATED"/>
    <property type="match status" value="1"/>
</dbReference>
<dbReference type="InterPro" id="IPR005883">
    <property type="entry name" value="PilM"/>
</dbReference>
<feature type="domain" description="SHS2" evidence="1">
    <location>
        <begin position="10"/>
        <end position="243"/>
    </location>
</feature>
<evidence type="ECO:0000313" key="3">
    <source>
        <dbReference type="Proteomes" id="UP000182465"/>
    </source>
</evidence>
<dbReference type="AlphaFoldDB" id="A0A1J4U3C4"/>
<accession>A0A1J4U3C4</accession>
<dbReference type="SUPFAM" id="SSF53067">
    <property type="entry name" value="Actin-like ATPase domain"/>
    <property type="match status" value="2"/>
</dbReference>
<dbReference type="CDD" id="cd24049">
    <property type="entry name" value="ASKHA_NBD_PilM"/>
    <property type="match status" value="1"/>
</dbReference>
<dbReference type="InterPro" id="IPR003494">
    <property type="entry name" value="SHS2_FtsA"/>
</dbReference>
<dbReference type="InterPro" id="IPR050696">
    <property type="entry name" value="FtsA/MreB"/>
</dbReference>